<dbReference type="InterPro" id="IPR007841">
    <property type="entry name" value="UPF0210"/>
</dbReference>
<dbReference type="PANTHER" id="PTHR37560:SF2">
    <property type="entry name" value="DUF711 DOMAIN-CONTAINING PROTEIN"/>
    <property type="match status" value="1"/>
</dbReference>
<dbReference type="SUPFAM" id="SSF51998">
    <property type="entry name" value="PFL-like glycyl radical enzymes"/>
    <property type="match status" value="1"/>
</dbReference>
<comment type="caution">
    <text evidence="1">The sequence shown here is derived from an EMBL/GenBank/DDBJ whole genome shotgun (WGS) entry which is preliminary data.</text>
</comment>
<accession>A0A0G0BX12</accession>
<dbReference type="Proteomes" id="UP000034457">
    <property type="component" value="Unassembled WGS sequence"/>
</dbReference>
<dbReference type="Pfam" id="PF05167">
    <property type="entry name" value="DUF711"/>
    <property type="match status" value="1"/>
</dbReference>
<evidence type="ECO:0000313" key="1">
    <source>
        <dbReference type="EMBL" id="KKP73778.1"/>
    </source>
</evidence>
<dbReference type="PANTHER" id="PTHR37560">
    <property type="entry name" value="UPF0210 PROTEIN SPR0218"/>
    <property type="match status" value="1"/>
</dbReference>
<reference evidence="1 2" key="1">
    <citation type="journal article" date="2015" name="Nature">
        <title>rRNA introns, odd ribosomes, and small enigmatic genomes across a large radiation of phyla.</title>
        <authorList>
            <person name="Brown C.T."/>
            <person name="Hug L.A."/>
            <person name="Thomas B.C."/>
            <person name="Sharon I."/>
            <person name="Castelle C.J."/>
            <person name="Singh A."/>
            <person name="Wilkins M.J."/>
            <person name="Williams K.H."/>
            <person name="Banfield J.F."/>
        </authorList>
    </citation>
    <scope>NUCLEOTIDE SEQUENCE [LARGE SCALE GENOMIC DNA]</scope>
</reference>
<dbReference type="AlphaFoldDB" id="A0A0G0BX12"/>
<evidence type="ECO:0000313" key="2">
    <source>
        <dbReference type="Proteomes" id="UP000034457"/>
    </source>
</evidence>
<dbReference type="Gene3D" id="3.20.70.20">
    <property type="match status" value="1"/>
</dbReference>
<feature type="non-terminal residue" evidence="1">
    <location>
        <position position="1"/>
    </location>
</feature>
<gene>
    <name evidence="1" type="ORF">UR68_C0002G0001</name>
</gene>
<proteinExistence type="predicted"/>
<dbReference type="EMBL" id="LBQC01000002">
    <property type="protein sequence ID" value="KKP73778.1"/>
    <property type="molecule type" value="Genomic_DNA"/>
</dbReference>
<evidence type="ECO:0008006" key="3">
    <source>
        <dbReference type="Google" id="ProtNLM"/>
    </source>
</evidence>
<sequence length="331" mass="37604">IIRTICYFQKEPNEDVFQKLDNLEKLFKLKGFEVQTKRLNSPNISKVIESDNIYADKGYFLSVGSVTKNEISKLLNTNNVAFNIDLTNKSLDLDDVGILFNIIKNSPTKTFNFTYVFNNPISSPFFPSANYERDGFAIGFQPTDLTEDCKNLEEWFGEMKNMFIQLINRLKSYTNFLGIDSSIAPLDVGKSSLINFIKKLSGSFEKSATTNIYTQITKLIKKVNPKPVGLCGLMFPCLEDFELTDEYEKGNFSIERNIYLSLHSGLGIDTYPIGIDEKPERVLEILKLVQNLSNKFKKPLSARFVSDGVTRIGGKTNFKSKYLKDAMIKTL</sequence>
<name>A0A0G0BX12_9BACT</name>
<dbReference type="STRING" id="1618478.UR68_C0002G0001"/>
<organism evidence="1 2">
    <name type="scientific">Candidatus Roizmanbacteria bacterium GW2011_GWA2_35_19</name>
    <dbReference type="NCBI Taxonomy" id="1618478"/>
    <lineage>
        <taxon>Bacteria</taxon>
        <taxon>Candidatus Roizmaniibacteriota</taxon>
    </lineage>
</organism>
<dbReference type="PATRIC" id="fig|1618478.3.peg.106"/>
<protein>
    <recommendedName>
        <fullName evidence="3">DUF711 family protein</fullName>
    </recommendedName>
</protein>